<evidence type="ECO:0000256" key="7">
    <source>
        <dbReference type="SAM" id="MobiDB-lite"/>
    </source>
</evidence>
<dbReference type="EMBL" id="KJ739638">
    <property type="protein sequence ID" value="AIB07897.1"/>
    <property type="molecule type" value="Genomic_DNA"/>
</dbReference>
<dbReference type="PROSITE" id="PS50071">
    <property type="entry name" value="HOMEOBOX_2"/>
    <property type="match status" value="1"/>
</dbReference>
<dbReference type="PANTHER" id="PTHR45664">
    <property type="entry name" value="PROTEIN ZERKNUELLT 1-RELATED"/>
    <property type="match status" value="1"/>
</dbReference>
<dbReference type="InterPro" id="IPR009057">
    <property type="entry name" value="Homeodomain-like_sf"/>
</dbReference>
<keyword evidence="3 5" id="KW-0371">Homeobox</keyword>
<feature type="domain" description="Homeobox" evidence="8">
    <location>
        <begin position="39"/>
        <end position="99"/>
    </location>
</feature>
<dbReference type="GO" id="GO:0045944">
    <property type="term" value="P:positive regulation of transcription by RNA polymerase II"/>
    <property type="evidence" value="ECO:0007669"/>
    <property type="project" value="UniProtKB-ARBA"/>
</dbReference>
<evidence type="ECO:0000256" key="3">
    <source>
        <dbReference type="ARBA" id="ARBA00023155"/>
    </source>
</evidence>
<dbReference type="SMART" id="SM00389">
    <property type="entry name" value="HOX"/>
    <property type="match status" value="1"/>
</dbReference>
<dbReference type="Gene3D" id="1.10.10.60">
    <property type="entry name" value="Homeodomain-like"/>
    <property type="match status" value="1"/>
</dbReference>
<feature type="non-terminal residue" evidence="9">
    <location>
        <position position="1"/>
    </location>
</feature>
<dbReference type="CDD" id="cd00086">
    <property type="entry name" value="homeodomain"/>
    <property type="match status" value="1"/>
</dbReference>
<dbReference type="GO" id="GO:0005634">
    <property type="term" value="C:nucleus"/>
    <property type="evidence" value="ECO:0007669"/>
    <property type="project" value="UniProtKB-SubCell"/>
</dbReference>
<keyword evidence="4 5" id="KW-0539">Nucleus</keyword>
<dbReference type="Pfam" id="PF00046">
    <property type="entry name" value="Homeodomain"/>
    <property type="match status" value="1"/>
</dbReference>
<dbReference type="PROSITE" id="PS00027">
    <property type="entry name" value="HOMEOBOX_1"/>
    <property type="match status" value="1"/>
</dbReference>
<proteinExistence type="predicted"/>
<reference evidence="9" key="1">
    <citation type="journal article" date="2014" name="PLoS Genet.">
        <title>Ancient expansion of the hox cluster in lepidoptera generated four homeobox genes implicated in extra-embryonic tissue formation.</title>
        <authorList>
            <person name="Ferguson L."/>
            <person name="Marletaz F."/>
            <person name="Carter J.M."/>
            <person name="Taylor W.R."/>
            <person name="Gibbs M."/>
            <person name="Breuker C.J."/>
            <person name="Holland P.W."/>
        </authorList>
    </citation>
    <scope>NUCLEOTIDE SEQUENCE</scope>
</reference>
<feature type="compositionally biased region" description="Polar residues" evidence="7">
    <location>
        <begin position="112"/>
        <end position="121"/>
    </location>
</feature>
<dbReference type="GO" id="GO:0000978">
    <property type="term" value="F:RNA polymerase II cis-regulatory region sequence-specific DNA binding"/>
    <property type="evidence" value="ECO:0007669"/>
    <property type="project" value="TreeGrafter"/>
</dbReference>
<feature type="DNA-binding region" description="Homeobox" evidence="5">
    <location>
        <begin position="41"/>
        <end position="100"/>
    </location>
</feature>
<dbReference type="InterPro" id="IPR017970">
    <property type="entry name" value="Homeobox_CS"/>
</dbReference>
<evidence type="ECO:0000256" key="4">
    <source>
        <dbReference type="ARBA" id="ARBA00023242"/>
    </source>
</evidence>
<dbReference type="PRINTS" id="PR00024">
    <property type="entry name" value="HOMEOBOX"/>
</dbReference>
<name>A0A060D704_9NEOP</name>
<sequence>LTVPSLTKSDSNFSSNQSSNVYCFFILLTDSIQTTKRGAKSKRLRTAYTSHQLVRLENEFHQNNYLCRPRRIELANSLKLTERQVKIWFQNRRMKRKKTTSSNKNNKPSSTVEEASSTSNNILSPEEEIALLSRHLEKCSSEYYQTNRINSMSVEKPSANTYTQLQFNQYDYQPTFVSTNSVSDTSNSAPHIFNPIEHFNYSLPLCNQPMLSTDNNVCYSNNYSPISNCEDTNENENSTDGSHRTEYSIISSTDGYIPNGLNCSNDNFMSSGFDSHYEANVSTSTYSYDNYMETTNMVGVRAVNAYEIEGNKVTKEVHNSWLYVGDAINSELSSPLHSSFANI</sequence>
<evidence type="ECO:0000256" key="1">
    <source>
        <dbReference type="ARBA" id="ARBA00004123"/>
    </source>
</evidence>
<reference evidence="9" key="2">
    <citation type="submission" date="2014-03" db="EMBL/GenBank/DDBJ databases">
        <authorList>
            <person name="Saikia M."/>
            <person name="Chaudhari Y."/>
            <person name="Khan M."/>
            <person name="Devi D."/>
        </authorList>
    </citation>
    <scope>NUCLEOTIDE SEQUENCE</scope>
</reference>
<comment type="subcellular location">
    <subcellularLocation>
        <location evidence="1 5 6">Nucleus</location>
    </subcellularLocation>
</comment>
<evidence type="ECO:0000256" key="5">
    <source>
        <dbReference type="PROSITE-ProRule" id="PRU00108"/>
    </source>
</evidence>
<keyword evidence="2 5" id="KW-0238">DNA-binding</keyword>
<dbReference type="SUPFAM" id="SSF46689">
    <property type="entry name" value="Homeodomain-like"/>
    <property type="match status" value="1"/>
</dbReference>
<evidence type="ECO:0000256" key="6">
    <source>
        <dbReference type="RuleBase" id="RU000682"/>
    </source>
</evidence>
<organism evidence="9">
    <name type="scientific">Triodia sylvina</name>
    <dbReference type="NCBI Taxonomy" id="537462"/>
    <lineage>
        <taxon>Eukaryota</taxon>
        <taxon>Metazoa</taxon>
        <taxon>Ecdysozoa</taxon>
        <taxon>Arthropoda</taxon>
        <taxon>Hexapoda</taxon>
        <taxon>Insecta</taxon>
        <taxon>Pterygota</taxon>
        <taxon>Neoptera</taxon>
        <taxon>Endopterygota</taxon>
        <taxon>Lepidoptera</taxon>
        <taxon>Glossata</taxon>
        <taxon>Exoporia</taxon>
        <taxon>Hepialoidea</taxon>
        <taxon>Hepialidae</taxon>
        <taxon>Triodia</taxon>
    </lineage>
</organism>
<evidence type="ECO:0000256" key="2">
    <source>
        <dbReference type="ARBA" id="ARBA00023125"/>
    </source>
</evidence>
<dbReference type="InterPro" id="IPR001356">
    <property type="entry name" value="HD"/>
</dbReference>
<protein>
    <submittedName>
        <fullName evidence="9">Hox cluster protein zen-4</fullName>
    </submittedName>
</protein>
<dbReference type="GO" id="GO:0000981">
    <property type="term" value="F:DNA-binding transcription factor activity, RNA polymerase II-specific"/>
    <property type="evidence" value="ECO:0007669"/>
    <property type="project" value="InterPro"/>
</dbReference>
<evidence type="ECO:0000313" key="9">
    <source>
        <dbReference type="EMBL" id="AIB07897.1"/>
    </source>
</evidence>
<gene>
    <name evidence="9" type="primary">zen-4</name>
</gene>
<feature type="region of interest" description="Disordered" evidence="7">
    <location>
        <begin position="93"/>
        <end position="121"/>
    </location>
</feature>
<dbReference type="PANTHER" id="PTHR45664:SF12">
    <property type="entry name" value="PANCREAS_DUODENUM HOMEOBOX PROTEIN 1"/>
    <property type="match status" value="1"/>
</dbReference>
<accession>A0A060D704</accession>
<dbReference type="InterPro" id="IPR020479">
    <property type="entry name" value="HD_metazoa"/>
</dbReference>
<evidence type="ECO:0000259" key="8">
    <source>
        <dbReference type="PROSITE" id="PS50071"/>
    </source>
</evidence>
<dbReference type="AlphaFoldDB" id="A0A060D704"/>
<feature type="compositionally biased region" description="Low complexity" evidence="7">
    <location>
        <begin position="100"/>
        <end position="111"/>
    </location>
</feature>